<evidence type="ECO:0000313" key="1">
    <source>
        <dbReference type="EMBL" id="GAF72998.1"/>
    </source>
</evidence>
<dbReference type="EMBL" id="BARS01002800">
    <property type="protein sequence ID" value="GAF72998.1"/>
    <property type="molecule type" value="Genomic_DNA"/>
</dbReference>
<organism evidence="1">
    <name type="scientific">marine sediment metagenome</name>
    <dbReference type="NCBI Taxonomy" id="412755"/>
    <lineage>
        <taxon>unclassified sequences</taxon>
        <taxon>metagenomes</taxon>
        <taxon>ecological metagenomes</taxon>
    </lineage>
</organism>
<comment type="caution">
    <text evidence="1">The sequence shown here is derived from an EMBL/GenBank/DDBJ whole genome shotgun (WGS) entry which is preliminary data.</text>
</comment>
<gene>
    <name evidence="1" type="ORF">S01H1_05371</name>
</gene>
<evidence type="ECO:0008006" key="2">
    <source>
        <dbReference type="Google" id="ProtNLM"/>
    </source>
</evidence>
<proteinExistence type="predicted"/>
<protein>
    <recommendedName>
        <fullName evidence="2">Solute-binding protein family 3/N-terminal domain-containing protein</fullName>
    </recommendedName>
</protein>
<accession>X0RW34</accession>
<dbReference type="SUPFAM" id="SSF53850">
    <property type="entry name" value="Periplasmic binding protein-like II"/>
    <property type="match status" value="1"/>
</dbReference>
<name>X0RW34_9ZZZZ</name>
<reference evidence="1" key="1">
    <citation type="journal article" date="2014" name="Front. Microbiol.">
        <title>High frequency of phylogenetically diverse reductive dehalogenase-homologous genes in deep subseafloor sedimentary metagenomes.</title>
        <authorList>
            <person name="Kawai M."/>
            <person name="Futagami T."/>
            <person name="Toyoda A."/>
            <person name="Takaki Y."/>
            <person name="Nishi S."/>
            <person name="Hori S."/>
            <person name="Arai W."/>
            <person name="Tsubouchi T."/>
            <person name="Morono Y."/>
            <person name="Uchiyama I."/>
            <person name="Ito T."/>
            <person name="Fujiyama A."/>
            <person name="Inagaki F."/>
            <person name="Takami H."/>
        </authorList>
    </citation>
    <scope>NUCLEOTIDE SEQUENCE</scope>
    <source>
        <strain evidence="1">Expedition CK06-06</strain>
    </source>
</reference>
<dbReference type="AlphaFoldDB" id="X0RW34"/>
<sequence length="127" mass="14465">MKKTGILFMFSVFGLVVTATVSMADCSVINIHYNERVPYLKTASGGVEGFTGTPATLAFKKAGITYKWKKTPPKRQMLILKRNQGCDCLVGWFKNPDREKFAKYTHHIYQDKPQIALARYDNDKIQK</sequence>
<dbReference type="Gene3D" id="3.40.190.10">
    <property type="entry name" value="Periplasmic binding protein-like II"/>
    <property type="match status" value="1"/>
</dbReference>